<dbReference type="Gene3D" id="3.40.50.150">
    <property type="entry name" value="Vaccinia Virus protein VP39"/>
    <property type="match status" value="1"/>
</dbReference>
<dbReference type="Pfam" id="PF08241">
    <property type="entry name" value="Methyltransf_11"/>
    <property type="match status" value="1"/>
</dbReference>
<evidence type="ECO:0000256" key="3">
    <source>
        <dbReference type="ARBA" id="ARBA00022679"/>
    </source>
</evidence>
<reference evidence="5 6" key="1">
    <citation type="submission" date="2018-09" db="EMBL/GenBank/DDBJ databases">
        <title>Metagenome Assembled Genomes from an Advanced Water Purification Facility.</title>
        <authorList>
            <person name="Stamps B.W."/>
            <person name="Spear J.R."/>
        </authorList>
    </citation>
    <scope>NUCLEOTIDE SEQUENCE [LARGE SCALE GENOMIC DNA]</scope>
    <source>
        <strain evidence="5">Bin_27_1</strain>
    </source>
</reference>
<protein>
    <submittedName>
        <fullName evidence="5">SAM-dependent methyltransferase</fullName>
    </submittedName>
</protein>
<dbReference type="RefSeq" id="WP_276662639.1">
    <property type="nucleotide sequence ID" value="NZ_SSFD01000392.1"/>
</dbReference>
<evidence type="ECO:0000259" key="4">
    <source>
        <dbReference type="Pfam" id="PF08241"/>
    </source>
</evidence>
<name>A0A5C7S6U6_THASP</name>
<evidence type="ECO:0000313" key="5">
    <source>
        <dbReference type="EMBL" id="TXH78381.1"/>
    </source>
</evidence>
<keyword evidence="2 5" id="KW-0489">Methyltransferase</keyword>
<proteinExistence type="inferred from homology"/>
<evidence type="ECO:0000256" key="1">
    <source>
        <dbReference type="ARBA" id="ARBA00008361"/>
    </source>
</evidence>
<dbReference type="GO" id="GO:0008757">
    <property type="term" value="F:S-adenosylmethionine-dependent methyltransferase activity"/>
    <property type="evidence" value="ECO:0007669"/>
    <property type="project" value="InterPro"/>
</dbReference>
<dbReference type="InterPro" id="IPR051052">
    <property type="entry name" value="Diverse_substrate_MTase"/>
</dbReference>
<comment type="similarity">
    <text evidence="1">Belongs to the methyltransferase superfamily.</text>
</comment>
<evidence type="ECO:0000256" key="2">
    <source>
        <dbReference type="ARBA" id="ARBA00022603"/>
    </source>
</evidence>
<sequence>MTTLQAQHTFAQRSDAYAQARPRYPRELIDWLLANTADRDAAWDCATGNGQAAVDLAPYFNVVLASDISAEQIGEGLARPNISYSVQPAEQTGFADNTFDLITVAQALHWFDFARFWREVSRVAKPGALFCAWGYAWFECDPDVDATLVQPVRELIGPYWAANNRILWRGYPDEDIEFPYSRLVPPALTIRAQWSVPQLIDYMQTWSAYKRALQSGDVARELNWVIKAARQHFAQRAPLQITMPLSVVAGHVIKG</sequence>
<dbReference type="PANTHER" id="PTHR44942:SF4">
    <property type="entry name" value="METHYLTRANSFERASE TYPE 11 DOMAIN-CONTAINING PROTEIN"/>
    <property type="match status" value="1"/>
</dbReference>
<dbReference type="PANTHER" id="PTHR44942">
    <property type="entry name" value="METHYLTRANSF_11 DOMAIN-CONTAINING PROTEIN"/>
    <property type="match status" value="1"/>
</dbReference>
<dbReference type="InterPro" id="IPR013216">
    <property type="entry name" value="Methyltransf_11"/>
</dbReference>
<gene>
    <name evidence="5" type="ORF">E6Q80_22825</name>
</gene>
<dbReference type="EMBL" id="SSFD01000392">
    <property type="protein sequence ID" value="TXH78381.1"/>
    <property type="molecule type" value="Genomic_DNA"/>
</dbReference>
<comment type="caution">
    <text evidence="5">The sequence shown here is derived from an EMBL/GenBank/DDBJ whole genome shotgun (WGS) entry which is preliminary data.</text>
</comment>
<feature type="domain" description="Methyltransferase type 11" evidence="4">
    <location>
        <begin position="44"/>
        <end position="131"/>
    </location>
</feature>
<accession>A0A5C7S6U6</accession>
<evidence type="ECO:0000313" key="6">
    <source>
        <dbReference type="Proteomes" id="UP000321192"/>
    </source>
</evidence>
<dbReference type="Proteomes" id="UP000321192">
    <property type="component" value="Unassembled WGS sequence"/>
</dbReference>
<dbReference type="GO" id="GO:0032259">
    <property type="term" value="P:methylation"/>
    <property type="evidence" value="ECO:0007669"/>
    <property type="project" value="UniProtKB-KW"/>
</dbReference>
<organism evidence="5 6">
    <name type="scientific">Thauera aminoaromatica</name>
    <dbReference type="NCBI Taxonomy" id="164330"/>
    <lineage>
        <taxon>Bacteria</taxon>
        <taxon>Pseudomonadati</taxon>
        <taxon>Pseudomonadota</taxon>
        <taxon>Betaproteobacteria</taxon>
        <taxon>Rhodocyclales</taxon>
        <taxon>Zoogloeaceae</taxon>
        <taxon>Thauera</taxon>
    </lineage>
</organism>
<dbReference type="AlphaFoldDB" id="A0A5C7S6U6"/>
<dbReference type="InterPro" id="IPR029063">
    <property type="entry name" value="SAM-dependent_MTases_sf"/>
</dbReference>
<dbReference type="CDD" id="cd02440">
    <property type="entry name" value="AdoMet_MTases"/>
    <property type="match status" value="1"/>
</dbReference>
<keyword evidence="3 5" id="KW-0808">Transferase</keyword>
<dbReference type="SUPFAM" id="SSF53335">
    <property type="entry name" value="S-adenosyl-L-methionine-dependent methyltransferases"/>
    <property type="match status" value="1"/>
</dbReference>